<comment type="subcellular location">
    <subcellularLocation>
        <location evidence="11">Cytoplasm</location>
    </subcellularLocation>
    <text evidence="11">About half TF is bound to the ribosome near the polypeptide exit tunnel while the other half is free in the cytoplasm.</text>
</comment>
<evidence type="ECO:0000259" key="13">
    <source>
        <dbReference type="Pfam" id="PF05697"/>
    </source>
</evidence>
<evidence type="ECO:0000256" key="11">
    <source>
        <dbReference type="HAMAP-Rule" id="MF_00303"/>
    </source>
</evidence>
<dbReference type="InterPro" id="IPR008880">
    <property type="entry name" value="Trigger_fac_C"/>
</dbReference>
<keyword evidence="11" id="KW-0963">Cytoplasm</keyword>
<dbReference type="GO" id="GO:0051083">
    <property type="term" value="P:'de novo' cotranslational protein folding"/>
    <property type="evidence" value="ECO:0007669"/>
    <property type="project" value="TreeGrafter"/>
</dbReference>
<dbReference type="Proteomes" id="UP000291562">
    <property type="component" value="Chromosome"/>
</dbReference>
<dbReference type="SUPFAM" id="SSF54534">
    <property type="entry name" value="FKBP-like"/>
    <property type="match status" value="1"/>
</dbReference>
<dbReference type="PIRSF" id="PIRSF003095">
    <property type="entry name" value="Trigger_factor"/>
    <property type="match status" value="1"/>
</dbReference>
<dbReference type="InterPro" id="IPR005215">
    <property type="entry name" value="Trig_fac"/>
</dbReference>
<dbReference type="EMBL" id="CP035704">
    <property type="protein sequence ID" value="QBB70485.1"/>
    <property type="molecule type" value="Genomic_DNA"/>
</dbReference>
<evidence type="ECO:0000313" key="16">
    <source>
        <dbReference type="Proteomes" id="UP000291562"/>
    </source>
</evidence>
<feature type="domain" description="Trigger factor C-terminal" evidence="14">
    <location>
        <begin position="263"/>
        <end position="412"/>
    </location>
</feature>
<dbReference type="GO" id="GO:0043022">
    <property type="term" value="F:ribosome binding"/>
    <property type="evidence" value="ECO:0007669"/>
    <property type="project" value="TreeGrafter"/>
</dbReference>
<gene>
    <name evidence="11" type="primary">tig</name>
    <name evidence="15" type="ORF">ELE36_08990</name>
</gene>
<dbReference type="KEGG" id="xbc:ELE36_08990"/>
<sequence>MQISVENVGKLERKLTVKLPAEQLDSQVRTRLQEMGRNIRLKGFRPGKIPPKVIEQRFGAQVRGEAFNELVRNSFQSAVDDQKLRPAMAPSISTTGQSNNGEIEYVATFEVLPEIAKIDVSTLSVTKPTASVTDVDVDQMIDTLRQQRRSWTPVERAAQVGDMVLFEYSAQSGDARHPAEGFDRVGTVIGSGAMFAEFENALVGLKGGEDKKVELTFPADFRVAELAGKHAEVEFKVSRVQEAQMPELDDVFVASFGVKEGGIERFREDVRANLERELKATLSARLKNEVVQKLVAAYADLELPQSMIAAEARALAQQAEAQARQAGQNINQPPEAYAAIAQQRVSAGVLIGEIARQNDLRLDSRRVAETLSAIASTYEEPERVVELYSNDPQLMSGLQSRVLEDQVADWVANHAQVSEQALSFSEVMRPNA</sequence>
<dbReference type="GO" id="GO:0005737">
    <property type="term" value="C:cytoplasm"/>
    <property type="evidence" value="ECO:0007669"/>
    <property type="project" value="UniProtKB-SubCell"/>
</dbReference>
<dbReference type="GO" id="GO:0044183">
    <property type="term" value="F:protein folding chaperone"/>
    <property type="evidence" value="ECO:0007669"/>
    <property type="project" value="TreeGrafter"/>
</dbReference>
<proteinExistence type="inferred from homology"/>
<comment type="domain">
    <text evidence="11">Consists of 3 domains; the N-terminus binds the ribosome, the middle domain has PPIase activity, while the C-terminus has intrinsic chaperone activity on its own.</text>
</comment>
<dbReference type="InterPro" id="IPR008881">
    <property type="entry name" value="Trigger_fac_ribosome-bd_bac"/>
</dbReference>
<comment type="function">
    <text evidence="11">Involved in protein export. Acts as a chaperone by maintaining the newly synthesized protein in an open conformation. Functions as a peptidyl-prolyl cis-trans isomerase.</text>
</comment>
<dbReference type="SUPFAM" id="SSF109998">
    <property type="entry name" value="Triger factor/SurA peptide-binding domain-like"/>
    <property type="match status" value="1"/>
</dbReference>
<dbReference type="Gene3D" id="3.10.50.40">
    <property type="match status" value="1"/>
</dbReference>
<keyword evidence="16" id="KW-1185">Reference proteome</keyword>
<reference evidence="15 16" key="1">
    <citation type="submission" date="2019-01" db="EMBL/GenBank/DDBJ databases">
        <title>Pseudolysobacter antarctica gen. nov., sp. nov., isolated from Fildes Peninsula, Antarctica.</title>
        <authorList>
            <person name="Wei Z."/>
            <person name="Peng F."/>
        </authorList>
    </citation>
    <scope>NUCLEOTIDE SEQUENCE [LARGE SCALE GENOMIC DNA]</scope>
    <source>
        <strain evidence="15 16">AQ6-296</strain>
    </source>
</reference>
<dbReference type="InterPro" id="IPR036611">
    <property type="entry name" value="Trigger_fac_ribosome-bd_sf"/>
</dbReference>
<dbReference type="OrthoDB" id="9767721at2"/>
<dbReference type="AlphaFoldDB" id="A0A411HJ02"/>
<evidence type="ECO:0000256" key="1">
    <source>
        <dbReference type="ARBA" id="ARBA00000971"/>
    </source>
</evidence>
<dbReference type="Pfam" id="PF00254">
    <property type="entry name" value="FKBP_C"/>
    <property type="match status" value="1"/>
</dbReference>
<accession>A0A411HJ02</accession>
<dbReference type="PANTHER" id="PTHR30560">
    <property type="entry name" value="TRIGGER FACTOR CHAPERONE AND PEPTIDYL-PROLYL CIS/TRANS ISOMERASE"/>
    <property type="match status" value="1"/>
</dbReference>
<evidence type="ECO:0000256" key="9">
    <source>
        <dbReference type="ARBA" id="ARBA00023306"/>
    </source>
</evidence>
<organism evidence="15 16">
    <name type="scientific">Pseudolysobacter antarcticus</name>
    <dbReference type="NCBI Taxonomy" id="2511995"/>
    <lineage>
        <taxon>Bacteria</taxon>
        <taxon>Pseudomonadati</taxon>
        <taxon>Pseudomonadota</taxon>
        <taxon>Gammaproteobacteria</taxon>
        <taxon>Lysobacterales</taxon>
        <taxon>Rhodanobacteraceae</taxon>
        <taxon>Pseudolysobacter</taxon>
    </lineage>
</organism>
<evidence type="ECO:0000256" key="5">
    <source>
        <dbReference type="ARBA" id="ARBA00022618"/>
    </source>
</evidence>
<dbReference type="InterPro" id="IPR037041">
    <property type="entry name" value="Trigger_fac_C_sf"/>
</dbReference>
<evidence type="ECO:0000259" key="14">
    <source>
        <dbReference type="Pfam" id="PF05698"/>
    </source>
</evidence>
<name>A0A411HJ02_9GAMM</name>
<feature type="domain" description="PPIase FKBP-type" evidence="12">
    <location>
        <begin position="156"/>
        <end position="237"/>
    </location>
</feature>
<evidence type="ECO:0000256" key="8">
    <source>
        <dbReference type="ARBA" id="ARBA00023235"/>
    </source>
</evidence>
<evidence type="ECO:0000256" key="6">
    <source>
        <dbReference type="ARBA" id="ARBA00023110"/>
    </source>
</evidence>
<evidence type="ECO:0000256" key="10">
    <source>
        <dbReference type="ARBA" id="ARBA00029986"/>
    </source>
</evidence>
<comment type="similarity">
    <text evidence="2 11">Belongs to the FKBP-type PPIase family. Tig subfamily.</text>
</comment>
<dbReference type="SUPFAM" id="SSF102735">
    <property type="entry name" value="Trigger factor ribosome-binding domain"/>
    <property type="match status" value="1"/>
</dbReference>
<protein>
    <recommendedName>
        <fullName evidence="4 11">Trigger factor</fullName>
        <shortName evidence="11">TF</shortName>
        <ecNumber evidence="3 11">5.2.1.8</ecNumber>
    </recommendedName>
    <alternativeName>
        <fullName evidence="10 11">PPIase</fullName>
    </alternativeName>
</protein>
<dbReference type="Pfam" id="PF05698">
    <property type="entry name" value="Trigger_C"/>
    <property type="match status" value="1"/>
</dbReference>
<feature type="domain" description="Trigger factor ribosome-binding bacterial" evidence="13">
    <location>
        <begin position="1"/>
        <end position="144"/>
    </location>
</feature>
<dbReference type="GO" id="GO:0043335">
    <property type="term" value="P:protein unfolding"/>
    <property type="evidence" value="ECO:0007669"/>
    <property type="project" value="TreeGrafter"/>
</dbReference>
<comment type="catalytic activity">
    <reaction evidence="1 11">
        <text>[protein]-peptidylproline (omega=180) = [protein]-peptidylproline (omega=0)</text>
        <dbReference type="Rhea" id="RHEA:16237"/>
        <dbReference type="Rhea" id="RHEA-COMP:10747"/>
        <dbReference type="Rhea" id="RHEA-COMP:10748"/>
        <dbReference type="ChEBI" id="CHEBI:83833"/>
        <dbReference type="ChEBI" id="CHEBI:83834"/>
        <dbReference type="EC" id="5.2.1.8"/>
    </reaction>
</comment>
<evidence type="ECO:0000256" key="7">
    <source>
        <dbReference type="ARBA" id="ARBA00023186"/>
    </source>
</evidence>
<dbReference type="InterPro" id="IPR046357">
    <property type="entry name" value="PPIase_dom_sf"/>
</dbReference>
<keyword evidence="5 11" id="KW-0132">Cell division</keyword>
<evidence type="ECO:0000256" key="3">
    <source>
        <dbReference type="ARBA" id="ARBA00013194"/>
    </source>
</evidence>
<keyword evidence="7 11" id="KW-0143">Chaperone</keyword>
<dbReference type="GO" id="GO:0015031">
    <property type="term" value="P:protein transport"/>
    <property type="evidence" value="ECO:0007669"/>
    <property type="project" value="UniProtKB-UniRule"/>
</dbReference>
<dbReference type="Pfam" id="PF05697">
    <property type="entry name" value="Trigger_N"/>
    <property type="match status" value="1"/>
</dbReference>
<keyword evidence="9 11" id="KW-0131">Cell cycle</keyword>
<dbReference type="GO" id="GO:0003755">
    <property type="term" value="F:peptidyl-prolyl cis-trans isomerase activity"/>
    <property type="evidence" value="ECO:0007669"/>
    <property type="project" value="UniProtKB-UniRule"/>
</dbReference>
<dbReference type="Gene3D" id="3.30.70.1050">
    <property type="entry name" value="Trigger factor ribosome-binding domain"/>
    <property type="match status" value="1"/>
</dbReference>
<evidence type="ECO:0000256" key="4">
    <source>
        <dbReference type="ARBA" id="ARBA00016902"/>
    </source>
</evidence>
<dbReference type="PANTHER" id="PTHR30560:SF3">
    <property type="entry name" value="TRIGGER FACTOR-LIKE PROTEIN TIG, CHLOROPLASTIC"/>
    <property type="match status" value="1"/>
</dbReference>
<evidence type="ECO:0000256" key="2">
    <source>
        <dbReference type="ARBA" id="ARBA00005464"/>
    </source>
</evidence>
<evidence type="ECO:0000313" key="15">
    <source>
        <dbReference type="EMBL" id="QBB70485.1"/>
    </source>
</evidence>
<evidence type="ECO:0000259" key="12">
    <source>
        <dbReference type="Pfam" id="PF00254"/>
    </source>
</evidence>
<dbReference type="InterPro" id="IPR001179">
    <property type="entry name" value="PPIase_FKBP_dom"/>
</dbReference>
<dbReference type="RefSeq" id="WP_129832743.1">
    <property type="nucleotide sequence ID" value="NZ_CP035704.1"/>
</dbReference>
<dbReference type="GO" id="GO:0051301">
    <property type="term" value="P:cell division"/>
    <property type="evidence" value="ECO:0007669"/>
    <property type="project" value="UniProtKB-KW"/>
</dbReference>
<dbReference type="HAMAP" id="MF_00303">
    <property type="entry name" value="Trigger_factor_Tig"/>
    <property type="match status" value="1"/>
</dbReference>
<keyword evidence="8 11" id="KW-0413">Isomerase</keyword>
<dbReference type="EC" id="5.2.1.8" evidence="3 11"/>
<keyword evidence="6 11" id="KW-0697">Rotamase</keyword>
<dbReference type="NCBIfam" id="TIGR00115">
    <property type="entry name" value="tig"/>
    <property type="match status" value="1"/>
</dbReference>
<dbReference type="Gene3D" id="1.10.3120.10">
    <property type="entry name" value="Trigger factor, C-terminal domain"/>
    <property type="match status" value="1"/>
</dbReference>
<dbReference type="InterPro" id="IPR027304">
    <property type="entry name" value="Trigger_fact/SurA_dom_sf"/>
</dbReference>